<dbReference type="EMBL" id="QTTT01000001">
    <property type="protein sequence ID" value="REF00838.1"/>
    <property type="molecule type" value="Genomic_DNA"/>
</dbReference>
<dbReference type="InterPro" id="IPR035959">
    <property type="entry name" value="RutC-like_sf"/>
</dbReference>
<dbReference type="AlphaFoldDB" id="A0A3D9SZ31"/>
<proteinExistence type="predicted"/>
<evidence type="ECO:0000313" key="1">
    <source>
        <dbReference type="EMBL" id="REF00838.1"/>
    </source>
</evidence>
<sequence length="67" mass="7212">MSVRHIDPDGLHCSPTFSQAVVVEQPAKPIYIGGHDGKPIGPHSRRAFRDLATILESEGATLANIVH</sequence>
<dbReference type="SUPFAM" id="SSF55298">
    <property type="entry name" value="YjgF-like"/>
    <property type="match status" value="1"/>
</dbReference>
<keyword evidence="2" id="KW-1185">Reference proteome</keyword>
<accession>A0A3D9SZ31</accession>
<organism evidence="1 2">
    <name type="scientific">Thermomonospora umbrina</name>
    <dbReference type="NCBI Taxonomy" id="111806"/>
    <lineage>
        <taxon>Bacteria</taxon>
        <taxon>Bacillati</taxon>
        <taxon>Actinomycetota</taxon>
        <taxon>Actinomycetes</taxon>
        <taxon>Streptosporangiales</taxon>
        <taxon>Thermomonosporaceae</taxon>
        <taxon>Thermomonospora</taxon>
    </lineage>
</organism>
<comment type="caution">
    <text evidence="1">The sequence shown here is derived from an EMBL/GenBank/DDBJ whole genome shotgun (WGS) entry which is preliminary data.</text>
</comment>
<name>A0A3D9SZ31_9ACTN</name>
<dbReference type="Proteomes" id="UP000256661">
    <property type="component" value="Unassembled WGS sequence"/>
</dbReference>
<evidence type="ECO:0000313" key="2">
    <source>
        <dbReference type="Proteomes" id="UP000256661"/>
    </source>
</evidence>
<gene>
    <name evidence="1" type="ORF">DFJ69_6432</name>
</gene>
<protein>
    <submittedName>
        <fullName evidence="1">Uncharacterized protein</fullName>
    </submittedName>
</protein>
<reference evidence="1 2" key="1">
    <citation type="submission" date="2018-08" db="EMBL/GenBank/DDBJ databases">
        <title>Sequencing the genomes of 1000 actinobacteria strains.</title>
        <authorList>
            <person name="Klenk H.-P."/>
        </authorList>
    </citation>
    <scope>NUCLEOTIDE SEQUENCE [LARGE SCALE GENOMIC DNA]</scope>
    <source>
        <strain evidence="1 2">DSM 43927</strain>
    </source>
</reference>